<dbReference type="InterPro" id="IPR025857">
    <property type="entry name" value="MacB_PCD"/>
</dbReference>
<dbReference type="Pfam" id="PF12704">
    <property type="entry name" value="MacB_PCD"/>
    <property type="match status" value="1"/>
</dbReference>
<reference evidence="2 3" key="1">
    <citation type="submission" date="2019-02" db="EMBL/GenBank/DDBJ databases">
        <title>Deep-cultivation of Planctomycetes and their phenomic and genomic characterization uncovers novel biology.</title>
        <authorList>
            <person name="Wiegand S."/>
            <person name="Jogler M."/>
            <person name="Boedeker C."/>
            <person name="Pinto D."/>
            <person name="Vollmers J."/>
            <person name="Rivas-Marin E."/>
            <person name="Kohn T."/>
            <person name="Peeters S.H."/>
            <person name="Heuer A."/>
            <person name="Rast P."/>
            <person name="Oberbeckmann S."/>
            <person name="Bunk B."/>
            <person name="Jeske O."/>
            <person name="Meyerdierks A."/>
            <person name="Storesund J.E."/>
            <person name="Kallscheuer N."/>
            <person name="Luecker S."/>
            <person name="Lage O.M."/>
            <person name="Pohl T."/>
            <person name="Merkel B.J."/>
            <person name="Hornburger P."/>
            <person name="Mueller R.-W."/>
            <person name="Bruemmer F."/>
            <person name="Labrenz M."/>
            <person name="Spormann A.M."/>
            <person name="Op Den Camp H."/>
            <person name="Overmann J."/>
            <person name="Amann R."/>
            <person name="Jetten M.S.M."/>
            <person name="Mascher T."/>
            <person name="Medema M.H."/>
            <person name="Devos D.P."/>
            <person name="Kaster A.-K."/>
            <person name="Ovreas L."/>
            <person name="Rohde M."/>
            <person name="Galperin M.Y."/>
            <person name="Jogler C."/>
        </authorList>
    </citation>
    <scope>NUCLEOTIDE SEQUENCE [LARGE SCALE GENOMIC DNA]</scope>
    <source>
        <strain evidence="2 3">Pla52n</strain>
    </source>
</reference>
<dbReference type="GO" id="GO:0022857">
    <property type="term" value="F:transmembrane transporter activity"/>
    <property type="evidence" value="ECO:0007669"/>
    <property type="project" value="TreeGrafter"/>
</dbReference>
<keyword evidence="2" id="KW-0378">Hydrolase</keyword>
<dbReference type="GO" id="GO:0005886">
    <property type="term" value="C:plasma membrane"/>
    <property type="evidence" value="ECO:0007669"/>
    <property type="project" value="TreeGrafter"/>
</dbReference>
<comment type="caution">
    <text evidence="2">The sequence shown here is derived from an EMBL/GenBank/DDBJ whole genome shotgun (WGS) entry which is preliminary data.</text>
</comment>
<proteinExistence type="predicted"/>
<keyword evidence="3" id="KW-1185">Reference proteome</keyword>
<dbReference type="RefSeq" id="WP_146522397.1">
    <property type="nucleotide sequence ID" value="NZ_CP151726.1"/>
</dbReference>
<dbReference type="PANTHER" id="PTHR30572:SF4">
    <property type="entry name" value="ABC TRANSPORTER PERMEASE YTRF"/>
    <property type="match status" value="1"/>
</dbReference>
<evidence type="ECO:0000313" key="3">
    <source>
        <dbReference type="Proteomes" id="UP000320176"/>
    </source>
</evidence>
<accession>A0A5C6A5A3</accession>
<keyword evidence="2" id="KW-0067">ATP-binding</keyword>
<dbReference type="GO" id="GO:0016787">
    <property type="term" value="F:hydrolase activity"/>
    <property type="evidence" value="ECO:0007669"/>
    <property type="project" value="UniProtKB-KW"/>
</dbReference>
<dbReference type="PANTHER" id="PTHR30572">
    <property type="entry name" value="MEMBRANE COMPONENT OF TRANSPORTER-RELATED"/>
    <property type="match status" value="1"/>
</dbReference>
<evidence type="ECO:0000259" key="1">
    <source>
        <dbReference type="Pfam" id="PF12704"/>
    </source>
</evidence>
<name>A0A5C6A5A3_9BACT</name>
<dbReference type="InterPro" id="IPR050250">
    <property type="entry name" value="Macrolide_Exporter_MacB"/>
</dbReference>
<evidence type="ECO:0000313" key="2">
    <source>
        <dbReference type="EMBL" id="TWT94557.1"/>
    </source>
</evidence>
<feature type="domain" description="MacB-like periplasmic core" evidence="1">
    <location>
        <begin position="22"/>
        <end position="221"/>
    </location>
</feature>
<dbReference type="EMBL" id="SJPN01000007">
    <property type="protein sequence ID" value="TWT94557.1"/>
    <property type="molecule type" value="Genomic_DNA"/>
</dbReference>
<dbReference type="Proteomes" id="UP000320176">
    <property type="component" value="Unassembled WGS sequence"/>
</dbReference>
<keyword evidence="2" id="KW-0547">Nucleotide-binding</keyword>
<dbReference type="OrthoDB" id="9770099at2"/>
<dbReference type="AlphaFoldDB" id="A0A5C6A5A3"/>
<dbReference type="GO" id="GO:0005524">
    <property type="term" value="F:ATP binding"/>
    <property type="evidence" value="ECO:0007669"/>
    <property type="project" value="UniProtKB-KW"/>
</dbReference>
<protein>
    <submittedName>
        <fullName evidence="2">Macrolide export ATP-binding/permease protein MacB</fullName>
        <ecNumber evidence="2">3.6.3.-</ecNumber>
    </submittedName>
</protein>
<sequence length="239" mass="26613" precursor="true">MFALPERIPLLIGVLLGVGFVSAAGVSAQGRSGRTIVIRSVPPESFSGTVSTYGITREDVHRIETLVPTIQTLIPIRTVPQEDVSVGDQVLQTTIAGTNNQYAEVKGFKLTQGRFLTEADSVHQNSVAVIDSKHVQRLFPNTDPIGKAIQFNREYFTVVGIVDSETLPSIFIPITTMRSRMGDQLLRRKSGQFELQRYELSEVEILVDNAPKVEQTVKIIEQILLNQHQTKDYEIKVRP</sequence>
<gene>
    <name evidence="2" type="primary">macB_5</name>
    <name evidence="2" type="ORF">Pla52n_53780</name>
</gene>
<organism evidence="2 3">
    <name type="scientific">Stieleria varia</name>
    <dbReference type="NCBI Taxonomy" id="2528005"/>
    <lineage>
        <taxon>Bacteria</taxon>
        <taxon>Pseudomonadati</taxon>
        <taxon>Planctomycetota</taxon>
        <taxon>Planctomycetia</taxon>
        <taxon>Pirellulales</taxon>
        <taxon>Pirellulaceae</taxon>
        <taxon>Stieleria</taxon>
    </lineage>
</organism>
<dbReference type="EC" id="3.6.3.-" evidence="2"/>